<dbReference type="Proteomes" id="UP001465755">
    <property type="component" value="Unassembled WGS sequence"/>
</dbReference>
<evidence type="ECO:0000256" key="1">
    <source>
        <dbReference type="ARBA" id="ARBA00010876"/>
    </source>
</evidence>
<gene>
    <name evidence="3" type="ORF">WJX73_009278</name>
</gene>
<dbReference type="Pfam" id="PF00849">
    <property type="entry name" value="PseudoU_synth_2"/>
    <property type="match status" value="1"/>
</dbReference>
<dbReference type="AlphaFoldDB" id="A0AAW1Q159"/>
<dbReference type="InterPro" id="IPR006145">
    <property type="entry name" value="PsdUridine_synth_RsuA/RluA"/>
</dbReference>
<dbReference type="InterPro" id="IPR020103">
    <property type="entry name" value="PsdUridine_synth_cat_dom_sf"/>
</dbReference>
<dbReference type="PANTHER" id="PTHR21600">
    <property type="entry name" value="MITOCHONDRIAL RNA PSEUDOURIDINE SYNTHASE"/>
    <property type="match status" value="1"/>
</dbReference>
<dbReference type="SUPFAM" id="SSF55120">
    <property type="entry name" value="Pseudouridine synthase"/>
    <property type="match status" value="1"/>
</dbReference>
<accession>A0AAW1Q159</accession>
<comment type="similarity">
    <text evidence="1">Belongs to the pseudouridine synthase RluA family.</text>
</comment>
<feature type="domain" description="Pseudouridine synthase RsuA/RluA-like" evidence="2">
    <location>
        <begin position="111"/>
        <end position="180"/>
    </location>
</feature>
<proteinExistence type="inferred from homology"/>
<dbReference type="PANTHER" id="PTHR21600:SF87">
    <property type="entry name" value="RNA PSEUDOURIDYLATE SYNTHASE DOMAIN-CONTAINING PROTEIN 1"/>
    <property type="match status" value="1"/>
</dbReference>
<dbReference type="GO" id="GO:0003723">
    <property type="term" value="F:RNA binding"/>
    <property type="evidence" value="ECO:0007669"/>
    <property type="project" value="InterPro"/>
</dbReference>
<evidence type="ECO:0000313" key="3">
    <source>
        <dbReference type="EMBL" id="KAK9814017.1"/>
    </source>
</evidence>
<dbReference type="EMBL" id="JALJOQ010000002">
    <property type="protein sequence ID" value="KAK9814017.1"/>
    <property type="molecule type" value="Genomic_DNA"/>
</dbReference>
<dbReference type="GO" id="GO:0009982">
    <property type="term" value="F:pseudouridine synthase activity"/>
    <property type="evidence" value="ECO:0007669"/>
    <property type="project" value="InterPro"/>
</dbReference>
<organism evidence="3 4">
    <name type="scientific">Symbiochloris irregularis</name>
    <dbReference type="NCBI Taxonomy" id="706552"/>
    <lineage>
        <taxon>Eukaryota</taxon>
        <taxon>Viridiplantae</taxon>
        <taxon>Chlorophyta</taxon>
        <taxon>core chlorophytes</taxon>
        <taxon>Trebouxiophyceae</taxon>
        <taxon>Trebouxiales</taxon>
        <taxon>Trebouxiaceae</taxon>
        <taxon>Symbiochloris</taxon>
    </lineage>
</organism>
<protein>
    <recommendedName>
        <fullName evidence="2">Pseudouridine synthase RsuA/RluA-like domain-containing protein</fullName>
    </recommendedName>
</protein>
<keyword evidence="4" id="KW-1185">Reference proteome</keyword>
<dbReference type="InterPro" id="IPR050188">
    <property type="entry name" value="RluA_PseudoU_synthase"/>
</dbReference>
<evidence type="ECO:0000313" key="4">
    <source>
        <dbReference type="Proteomes" id="UP001465755"/>
    </source>
</evidence>
<name>A0AAW1Q159_9CHLO</name>
<dbReference type="Gene3D" id="3.30.2350.10">
    <property type="entry name" value="Pseudouridine synthase"/>
    <property type="match status" value="1"/>
</dbReference>
<sequence>MLPVKLGPQQGGWLLGTSFHQCSTCRGSRGQLPLLGCVGEGHSSLMVPSSACSTSARGAILPPGARLLVPKGAVLAAPEQQSRATETATGIRMAAVAKQLRKCILHEDEELLVLNKPAGLPVQGGQNLPVSIDRVLATGFLSSASHKPRLVHRLDMATTGALAVAKTPDAAAWLSAAFSEPTAWLTGTDAPNGVRGPGAGLAGMRARDRAQTPAADRPSMQHAAALRNAGKHLQLHCCKRGTMFRALSFQ</sequence>
<dbReference type="GO" id="GO:0000455">
    <property type="term" value="P:enzyme-directed rRNA pseudouridine synthesis"/>
    <property type="evidence" value="ECO:0007669"/>
    <property type="project" value="TreeGrafter"/>
</dbReference>
<comment type="caution">
    <text evidence="3">The sequence shown here is derived from an EMBL/GenBank/DDBJ whole genome shotgun (WGS) entry which is preliminary data.</text>
</comment>
<reference evidence="3 4" key="1">
    <citation type="journal article" date="2024" name="Nat. Commun.">
        <title>Phylogenomics reveals the evolutionary origins of lichenization in chlorophyte algae.</title>
        <authorList>
            <person name="Puginier C."/>
            <person name="Libourel C."/>
            <person name="Otte J."/>
            <person name="Skaloud P."/>
            <person name="Haon M."/>
            <person name="Grisel S."/>
            <person name="Petersen M."/>
            <person name="Berrin J.G."/>
            <person name="Delaux P.M."/>
            <person name="Dal Grande F."/>
            <person name="Keller J."/>
        </authorList>
    </citation>
    <scope>NUCLEOTIDE SEQUENCE [LARGE SCALE GENOMIC DNA]</scope>
    <source>
        <strain evidence="3 4">SAG 2036</strain>
    </source>
</reference>
<evidence type="ECO:0000259" key="2">
    <source>
        <dbReference type="Pfam" id="PF00849"/>
    </source>
</evidence>